<comment type="caution">
    <text evidence="1">The sequence shown here is derived from an EMBL/GenBank/DDBJ whole genome shotgun (WGS) entry which is preliminary data.</text>
</comment>
<gene>
    <name evidence="1" type="ORF">PoB_000442400</name>
</gene>
<dbReference type="AlphaFoldDB" id="A0AAV3Y762"/>
<dbReference type="EMBL" id="BLXT01000512">
    <property type="protein sequence ID" value="GFN77918.1"/>
    <property type="molecule type" value="Genomic_DNA"/>
</dbReference>
<dbReference type="Proteomes" id="UP000735302">
    <property type="component" value="Unassembled WGS sequence"/>
</dbReference>
<name>A0AAV3Y762_9GAST</name>
<evidence type="ECO:0000313" key="1">
    <source>
        <dbReference type="EMBL" id="GFN77918.1"/>
    </source>
</evidence>
<evidence type="ECO:0000313" key="2">
    <source>
        <dbReference type="Proteomes" id="UP000735302"/>
    </source>
</evidence>
<sequence length="102" mass="11913">MLRPVVESSDLAEANQHITHGVSQGITELNTSRQHIRWPTSNKRNVKLIKNLLFPKRNSVKRLSRKLWTHSQLSSTHLTLKESILRAYLQAEKYPRMLQMIL</sequence>
<proteinExistence type="predicted"/>
<reference evidence="1 2" key="1">
    <citation type="journal article" date="2021" name="Elife">
        <title>Chloroplast acquisition without the gene transfer in kleptoplastic sea slugs, Plakobranchus ocellatus.</title>
        <authorList>
            <person name="Maeda T."/>
            <person name="Takahashi S."/>
            <person name="Yoshida T."/>
            <person name="Shimamura S."/>
            <person name="Takaki Y."/>
            <person name="Nagai Y."/>
            <person name="Toyoda A."/>
            <person name="Suzuki Y."/>
            <person name="Arimoto A."/>
            <person name="Ishii H."/>
            <person name="Satoh N."/>
            <person name="Nishiyama T."/>
            <person name="Hasebe M."/>
            <person name="Maruyama T."/>
            <person name="Minagawa J."/>
            <person name="Obokata J."/>
            <person name="Shigenobu S."/>
        </authorList>
    </citation>
    <scope>NUCLEOTIDE SEQUENCE [LARGE SCALE GENOMIC DNA]</scope>
</reference>
<protein>
    <submittedName>
        <fullName evidence="1">Uncharacterized protein</fullName>
    </submittedName>
</protein>
<organism evidence="1 2">
    <name type="scientific">Plakobranchus ocellatus</name>
    <dbReference type="NCBI Taxonomy" id="259542"/>
    <lineage>
        <taxon>Eukaryota</taxon>
        <taxon>Metazoa</taxon>
        <taxon>Spiralia</taxon>
        <taxon>Lophotrochozoa</taxon>
        <taxon>Mollusca</taxon>
        <taxon>Gastropoda</taxon>
        <taxon>Heterobranchia</taxon>
        <taxon>Euthyneura</taxon>
        <taxon>Panpulmonata</taxon>
        <taxon>Sacoglossa</taxon>
        <taxon>Placobranchoidea</taxon>
        <taxon>Plakobranchidae</taxon>
        <taxon>Plakobranchus</taxon>
    </lineage>
</organism>
<accession>A0AAV3Y762</accession>
<keyword evidence="2" id="KW-1185">Reference proteome</keyword>